<keyword evidence="7 10" id="KW-0573">Peptidoglycan synthesis</keyword>
<evidence type="ECO:0000256" key="2">
    <source>
        <dbReference type="ARBA" id="ARBA00022598"/>
    </source>
</evidence>
<dbReference type="SUPFAM" id="SSF63418">
    <property type="entry name" value="MurE/MurF N-terminal domain"/>
    <property type="match status" value="1"/>
</dbReference>
<comment type="caution">
    <text evidence="15">The sequence shown here is derived from an EMBL/GenBank/DDBJ whole genome shotgun (WGS) entry which is preliminary data.</text>
</comment>
<dbReference type="SUPFAM" id="SSF53244">
    <property type="entry name" value="MurD-like peptide ligases, peptide-binding domain"/>
    <property type="match status" value="1"/>
</dbReference>
<dbReference type="PANTHER" id="PTHR43024">
    <property type="entry name" value="UDP-N-ACETYLMURAMOYL-TRIPEPTIDE--D-ALANYL-D-ALANINE LIGASE"/>
    <property type="match status" value="1"/>
</dbReference>
<dbReference type="InterPro" id="IPR000713">
    <property type="entry name" value="Mur_ligase_N"/>
</dbReference>
<keyword evidence="16" id="KW-1185">Reference proteome</keyword>
<dbReference type="HAMAP" id="MF_02019">
    <property type="entry name" value="MurF"/>
    <property type="match status" value="1"/>
</dbReference>
<dbReference type="GO" id="GO:0008360">
    <property type="term" value="P:regulation of cell shape"/>
    <property type="evidence" value="ECO:0007669"/>
    <property type="project" value="UniProtKB-KW"/>
</dbReference>
<reference evidence="15 16" key="1">
    <citation type="submission" date="2022-10" db="EMBL/GenBank/DDBJ databases">
        <title>Comparative genomic analysis of Cohnella hashimotonis sp. nov., isolated from the International Space Station.</title>
        <authorList>
            <person name="Simpson A."/>
            <person name="Venkateswaran K."/>
        </authorList>
    </citation>
    <scope>NUCLEOTIDE SEQUENCE [LARGE SCALE GENOMIC DNA]</scope>
    <source>
        <strain evidence="15 16">DSM 18997</strain>
    </source>
</reference>
<dbReference type="RefSeq" id="WP_277567080.1">
    <property type="nucleotide sequence ID" value="NZ_JAPDHZ010000004.1"/>
</dbReference>
<dbReference type="EMBL" id="JAPDHZ010000004">
    <property type="protein sequence ID" value="MDG0793273.1"/>
    <property type="molecule type" value="Genomic_DNA"/>
</dbReference>
<evidence type="ECO:0000256" key="5">
    <source>
        <dbReference type="ARBA" id="ARBA00022840"/>
    </source>
</evidence>
<comment type="similarity">
    <text evidence="10">Belongs to the MurCDEF family. MurF subfamily.</text>
</comment>
<dbReference type="GO" id="GO:0009252">
    <property type="term" value="P:peptidoglycan biosynthetic process"/>
    <property type="evidence" value="ECO:0007669"/>
    <property type="project" value="UniProtKB-UniRule"/>
</dbReference>
<evidence type="ECO:0000256" key="11">
    <source>
        <dbReference type="SAM" id="MobiDB-lite"/>
    </source>
</evidence>
<evidence type="ECO:0000256" key="6">
    <source>
        <dbReference type="ARBA" id="ARBA00022960"/>
    </source>
</evidence>
<proteinExistence type="inferred from homology"/>
<evidence type="ECO:0000256" key="4">
    <source>
        <dbReference type="ARBA" id="ARBA00022741"/>
    </source>
</evidence>
<keyword evidence="9 10" id="KW-0961">Cell wall biogenesis/degradation</keyword>
<dbReference type="GO" id="GO:0071555">
    <property type="term" value="P:cell wall organization"/>
    <property type="evidence" value="ECO:0007669"/>
    <property type="project" value="UniProtKB-KW"/>
</dbReference>
<feature type="compositionally biased region" description="Polar residues" evidence="11">
    <location>
        <begin position="290"/>
        <end position="301"/>
    </location>
</feature>
<dbReference type="Proteomes" id="UP001153387">
    <property type="component" value="Unassembled WGS sequence"/>
</dbReference>
<feature type="domain" description="Mur ligase N-terminal catalytic" evidence="12">
    <location>
        <begin position="27"/>
        <end position="101"/>
    </location>
</feature>
<dbReference type="Pfam" id="PF08245">
    <property type="entry name" value="Mur_ligase_M"/>
    <property type="match status" value="1"/>
</dbReference>
<dbReference type="Gene3D" id="3.90.190.20">
    <property type="entry name" value="Mur ligase, C-terminal domain"/>
    <property type="match status" value="1"/>
</dbReference>
<keyword evidence="2 10" id="KW-0436">Ligase</keyword>
<dbReference type="InterPro" id="IPR004101">
    <property type="entry name" value="Mur_ligase_C"/>
</dbReference>
<dbReference type="SUPFAM" id="SSF53623">
    <property type="entry name" value="MurD-like peptide ligases, catalytic domain"/>
    <property type="match status" value="1"/>
</dbReference>
<feature type="region of interest" description="Disordered" evidence="11">
    <location>
        <begin position="275"/>
        <end position="301"/>
    </location>
</feature>
<evidence type="ECO:0000256" key="7">
    <source>
        <dbReference type="ARBA" id="ARBA00022984"/>
    </source>
</evidence>
<comment type="function">
    <text evidence="10">Involved in cell wall formation. Catalyzes the final step in the synthesis of UDP-N-acetylmuramoyl-pentapeptide, the precursor of murein.</text>
</comment>
<gene>
    <name evidence="10" type="primary">murF</name>
    <name evidence="15" type="ORF">OMP38_22305</name>
</gene>
<dbReference type="GO" id="GO:0047480">
    <property type="term" value="F:UDP-N-acetylmuramoyl-tripeptide-D-alanyl-D-alanine ligase activity"/>
    <property type="evidence" value="ECO:0007669"/>
    <property type="project" value="UniProtKB-UniRule"/>
</dbReference>
<evidence type="ECO:0000256" key="10">
    <source>
        <dbReference type="HAMAP-Rule" id="MF_02019"/>
    </source>
</evidence>
<evidence type="ECO:0000256" key="9">
    <source>
        <dbReference type="ARBA" id="ARBA00023316"/>
    </source>
</evidence>
<dbReference type="Gene3D" id="3.40.1390.10">
    <property type="entry name" value="MurE/MurF, N-terminal domain"/>
    <property type="match status" value="1"/>
</dbReference>
<feature type="binding site" evidence="10">
    <location>
        <begin position="115"/>
        <end position="121"/>
    </location>
    <ligand>
        <name>ATP</name>
        <dbReference type="ChEBI" id="CHEBI:30616"/>
    </ligand>
</feature>
<dbReference type="GO" id="GO:0005524">
    <property type="term" value="F:ATP binding"/>
    <property type="evidence" value="ECO:0007669"/>
    <property type="project" value="UniProtKB-UniRule"/>
</dbReference>
<sequence>MIRATLSEVAAWCGAELHGIQAGAEPEIAGVSTDSRSIGTGQLFVPIAGDRFDGHDYIETAASAGAVAALWQRERALPAAAGLPLLLVDDTLVALQRLAESYLASWKPKVVGVTGSNGKTTTKDLIFSALSTVYRTAKTEGNYNNHIGLPLTILRADRDTEVLVLEMGMSGFGEISLLSRIAKPDVAVITNIGESHLEHLGSRRGIAQAKLEVVEGLKDGGTLIYNGDEPLLREELAALALPSNAIGTITFGESEACDLRALDIATDAERATFAASSRVSAGSPGDGDSAPNSRAQAAETQGSRFAVPIPGRHNAVNALAAIAVARLLGVADADIARGLAEAKLTGMRIERVQAKNGALVLNDAYNASPASVRAAISLVAQLEGYRRKWLVLGDMLELGPEEAEYHASIGRELSQGQADGLLAYGPLSAHTAEAASRALPAGSVRHFADKNELAEALMALVEPDDLVLVKASRGMRLEEIVRRLAAGKEELR</sequence>
<evidence type="ECO:0000256" key="3">
    <source>
        <dbReference type="ARBA" id="ARBA00022618"/>
    </source>
</evidence>
<accession>A0A9X4KJR9</accession>
<keyword evidence="8 10" id="KW-0131">Cell cycle</keyword>
<dbReference type="InterPro" id="IPR036615">
    <property type="entry name" value="Mur_ligase_C_dom_sf"/>
</dbReference>
<name>A0A9X4KJR9_9BACL</name>
<dbReference type="InterPro" id="IPR013221">
    <property type="entry name" value="Mur_ligase_cen"/>
</dbReference>
<evidence type="ECO:0000259" key="12">
    <source>
        <dbReference type="Pfam" id="PF01225"/>
    </source>
</evidence>
<evidence type="ECO:0000256" key="1">
    <source>
        <dbReference type="ARBA" id="ARBA00022490"/>
    </source>
</evidence>
<dbReference type="EC" id="6.3.2.10" evidence="10"/>
<dbReference type="Gene3D" id="3.40.1190.10">
    <property type="entry name" value="Mur-like, catalytic domain"/>
    <property type="match status" value="1"/>
</dbReference>
<evidence type="ECO:0000259" key="13">
    <source>
        <dbReference type="Pfam" id="PF02875"/>
    </source>
</evidence>
<dbReference type="GO" id="GO:0051301">
    <property type="term" value="P:cell division"/>
    <property type="evidence" value="ECO:0007669"/>
    <property type="project" value="UniProtKB-KW"/>
</dbReference>
<dbReference type="InterPro" id="IPR051046">
    <property type="entry name" value="MurCDEF_CellWall_CoF430Synth"/>
</dbReference>
<dbReference type="InterPro" id="IPR035911">
    <property type="entry name" value="MurE/MurF_N"/>
</dbReference>
<keyword evidence="3 10" id="KW-0132">Cell division</keyword>
<organism evidence="15 16">
    <name type="scientific">Cohnella ginsengisoli</name>
    <dbReference type="NCBI Taxonomy" id="425004"/>
    <lineage>
        <taxon>Bacteria</taxon>
        <taxon>Bacillati</taxon>
        <taxon>Bacillota</taxon>
        <taxon>Bacilli</taxon>
        <taxon>Bacillales</taxon>
        <taxon>Paenibacillaceae</taxon>
        <taxon>Cohnella</taxon>
    </lineage>
</organism>
<keyword evidence="1 10" id="KW-0963">Cytoplasm</keyword>
<comment type="pathway">
    <text evidence="10">Cell wall biogenesis; peptidoglycan biosynthesis.</text>
</comment>
<dbReference type="GO" id="GO:0005737">
    <property type="term" value="C:cytoplasm"/>
    <property type="evidence" value="ECO:0007669"/>
    <property type="project" value="UniProtKB-SubCell"/>
</dbReference>
<evidence type="ECO:0000256" key="8">
    <source>
        <dbReference type="ARBA" id="ARBA00023306"/>
    </source>
</evidence>
<comment type="catalytic activity">
    <reaction evidence="10">
        <text>D-alanyl-D-alanine + UDP-N-acetyl-alpha-D-muramoyl-L-alanyl-gamma-D-glutamyl-meso-2,6-diaminopimelate + ATP = UDP-N-acetyl-alpha-D-muramoyl-L-alanyl-gamma-D-glutamyl-meso-2,6-diaminopimeloyl-D-alanyl-D-alanine + ADP + phosphate + H(+)</text>
        <dbReference type="Rhea" id="RHEA:28374"/>
        <dbReference type="ChEBI" id="CHEBI:15378"/>
        <dbReference type="ChEBI" id="CHEBI:30616"/>
        <dbReference type="ChEBI" id="CHEBI:43474"/>
        <dbReference type="ChEBI" id="CHEBI:57822"/>
        <dbReference type="ChEBI" id="CHEBI:61386"/>
        <dbReference type="ChEBI" id="CHEBI:83905"/>
        <dbReference type="ChEBI" id="CHEBI:456216"/>
        <dbReference type="EC" id="6.3.2.10"/>
    </reaction>
</comment>
<comment type="subcellular location">
    <subcellularLocation>
        <location evidence="10">Cytoplasm</location>
    </subcellularLocation>
</comment>
<keyword evidence="6 10" id="KW-0133">Cell shape</keyword>
<keyword evidence="5 10" id="KW-0067">ATP-binding</keyword>
<feature type="domain" description="Mur ligase central" evidence="14">
    <location>
        <begin position="113"/>
        <end position="325"/>
    </location>
</feature>
<feature type="domain" description="Mur ligase C-terminal" evidence="13">
    <location>
        <begin position="347"/>
        <end position="473"/>
    </location>
</feature>
<dbReference type="PANTHER" id="PTHR43024:SF1">
    <property type="entry name" value="UDP-N-ACETYLMURAMOYL-TRIPEPTIDE--D-ALANYL-D-ALANINE LIGASE"/>
    <property type="match status" value="1"/>
</dbReference>
<dbReference type="AlphaFoldDB" id="A0A9X4KJR9"/>
<dbReference type="Pfam" id="PF01225">
    <property type="entry name" value="Mur_ligase"/>
    <property type="match status" value="1"/>
</dbReference>
<dbReference type="InterPro" id="IPR036565">
    <property type="entry name" value="Mur-like_cat_sf"/>
</dbReference>
<keyword evidence="4 10" id="KW-0547">Nucleotide-binding</keyword>
<dbReference type="InterPro" id="IPR005863">
    <property type="entry name" value="UDP-N-AcMur_synth"/>
</dbReference>
<protein>
    <recommendedName>
        <fullName evidence="10">UDP-N-acetylmuramoyl-tripeptide--D-alanyl-D-alanine ligase</fullName>
        <ecNumber evidence="10">6.3.2.10</ecNumber>
    </recommendedName>
    <alternativeName>
        <fullName evidence="10">D-alanyl-D-alanine-adding enzyme</fullName>
    </alternativeName>
</protein>
<evidence type="ECO:0000259" key="14">
    <source>
        <dbReference type="Pfam" id="PF08245"/>
    </source>
</evidence>
<evidence type="ECO:0000313" key="15">
    <source>
        <dbReference type="EMBL" id="MDG0793273.1"/>
    </source>
</evidence>
<dbReference type="Pfam" id="PF02875">
    <property type="entry name" value="Mur_ligase_C"/>
    <property type="match status" value="1"/>
</dbReference>
<evidence type="ECO:0000313" key="16">
    <source>
        <dbReference type="Proteomes" id="UP001153387"/>
    </source>
</evidence>